<keyword evidence="2" id="KW-1185">Reference proteome</keyword>
<evidence type="ECO:0000256" key="1">
    <source>
        <dbReference type="SAM" id="Phobius"/>
    </source>
</evidence>
<keyword evidence="1" id="KW-0812">Transmembrane</keyword>
<feature type="transmembrane region" description="Helical" evidence="1">
    <location>
        <begin position="183"/>
        <end position="208"/>
    </location>
</feature>
<proteinExistence type="predicted"/>
<dbReference type="WBParaSite" id="SVE_0078700.1">
    <property type="protein sequence ID" value="SVE_0078700.1"/>
    <property type="gene ID" value="SVE_0078700"/>
</dbReference>
<accession>A0A0K0EW88</accession>
<evidence type="ECO:0000313" key="2">
    <source>
        <dbReference type="Proteomes" id="UP000035680"/>
    </source>
</evidence>
<name>A0A0K0EW88_STRVS</name>
<dbReference type="AlphaFoldDB" id="A0A0K0EW88"/>
<dbReference type="Proteomes" id="UP000035680">
    <property type="component" value="Unassembled WGS sequence"/>
</dbReference>
<feature type="transmembrane region" description="Helical" evidence="1">
    <location>
        <begin position="257"/>
        <end position="279"/>
    </location>
</feature>
<feature type="transmembrane region" description="Helical" evidence="1">
    <location>
        <begin position="59"/>
        <end position="80"/>
    </location>
</feature>
<reference evidence="3" key="2">
    <citation type="submission" date="2015-08" db="UniProtKB">
        <authorList>
            <consortium name="WormBaseParasite"/>
        </authorList>
    </citation>
    <scope>IDENTIFICATION</scope>
</reference>
<feature type="transmembrane region" description="Helical" evidence="1">
    <location>
        <begin position="220"/>
        <end position="245"/>
    </location>
</feature>
<sequence>MEFFNFHSDEFTISLEVSGFYNLLLLLLGSIGVIFNSIESFINIRNKLFTESLYNSTRLFNNLSGIILSFRHILIGALNFKVFRNDWGFYDIDICTKRGMIDMFTIHLFQVSFIFQCLSFLVSLIHPIYYMMKLNTILIKVTMLLSIIFLSFLPLTMLSMKDLPTLFSNPCTNFSTWTYHFKIYHLVFTIFLIQLLSTIFVMTLWNIYGMKTKDEVKKNLNSFIAWTIAIFLLFWALPDILMIIFVYSDFESNNRAIFVDLFYLLTAISVTIQLPFSLWKNKIIRRHFFEFRIIAYITPRNTLLRISSTF</sequence>
<keyword evidence="1" id="KW-1133">Transmembrane helix</keyword>
<feature type="transmembrane region" description="Helical" evidence="1">
    <location>
        <begin position="137"/>
        <end position="160"/>
    </location>
</feature>
<feature type="transmembrane region" description="Helical" evidence="1">
    <location>
        <begin position="20"/>
        <end position="38"/>
    </location>
</feature>
<keyword evidence="1" id="KW-0472">Membrane</keyword>
<organism evidence="2 3">
    <name type="scientific">Strongyloides venezuelensis</name>
    <name type="common">Threadworm</name>
    <dbReference type="NCBI Taxonomy" id="75913"/>
    <lineage>
        <taxon>Eukaryota</taxon>
        <taxon>Metazoa</taxon>
        <taxon>Ecdysozoa</taxon>
        <taxon>Nematoda</taxon>
        <taxon>Chromadorea</taxon>
        <taxon>Rhabditida</taxon>
        <taxon>Tylenchina</taxon>
        <taxon>Panagrolaimomorpha</taxon>
        <taxon>Strongyloidoidea</taxon>
        <taxon>Strongyloididae</taxon>
        <taxon>Strongyloides</taxon>
    </lineage>
</organism>
<evidence type="ECO:0000313" key="3">
    <source>
        <dbReference type="WBParaSite" id="SVE_0078700.1"/>
    </source>
</evidence>
<protein>
    <submittedName>
        <fullName evidence="3">G_PROTEIN_RECEP_F1_2 domain-containing protein</fullName>
    </submittedName>
</protein>
<reference evidence="2" key="1">
    <citation type="submission" date="2014-07" db="EMBL/GenBank/DDBJ databases">
        <authorList>
            <person name="Martin A.A"/>
            <person name="De Silva N."/>
        </authorList>
    </citation>
    <scope>NUCLEOTIDE SEQUENCE</scope>
</reference>
<feature type="transmembrane region" description="Helical" evidence="1">
    <location>
        <begin position="106"/>
        <end position="125"/>
    </location>
</feature>